<proteinExistence type="predicted"/>
<dbReference type="InParanoid" id="W4JPX0"/>
<dbReference type="KEGG" id="hir:HETIRDRAFT_108245"/>
<evidence type="ECO:0000256" key="1">
    <source>
        <dbReference type="SAM" id="MobiDB-lite"/>
    </source>
</evidence>
<accession>W4JPX0</accession>
<dbReference type="Proteomes" id="UP000030671">
    <property type="component" value="Unassembled WGS sequence"/>
</dbReference>
<evidence type="ECO:0000313" key="2">
    <source>
        <dbReference type="EMBL" id="ETW75130.1"/>
    </source>
</evidence>
<organism evidence="2 3">
    <name type="scientific">Heterobasidion irregulare (strain TC 32-1)</name>
    <dbReference type="NCBI Taxonomy" id="747525"/>
    <lineage>
        <taxon>Eukaryota</taxon>
        <taxon>Fungi</taxon>
        <taxon>Dikarya</taxon>
        <taxon>Basidiomycota</taxon>
        <taxon>Agaricomycotina</taxon>
        <taxon>Agaricomycetes</taxon>
        <taxon>Russulales</taxon>
        <taxon>Bondarzewiaceae</taxon>
        <taxon>Heterobasidion</taxon>
        <taxon>Heterobasidion annosum species complex</taxon>
    </lineage>
</organism>
<dbReference type="AlphaFoldDB" id="W4JPX0"/>
<gene>
    <name evidence="2" type="ORF">HETIRDRAFT_108245</name>
</gene>
<reference evidence="2 3" key="1">
    <citation type="journal article" date="2012" name="New Phytol.">
        <title>Insight into trade-off between wood decay and parasitism from the genome of a fungal forest pathogen.</title>
        <authorList>
            <person name="Olson A."/>
            <person name="Aerts A."/>
            <person name="Asiegbu F."/>
            <person name="Belbahri L."/>
            <person name="Bouzid O."/>
            <person name="Broberg A."/>
            <person name="Canback B."/>
            <person name="Coutinho P.M."/>
            <person name="Cullen D."/>
            <person name="Dalman K."/>
            <person name="Deflorio G."/>
            <person name="van Diepen L.T."/>
            <person name="Dunand C."/>
            <person name="Duplessis S."/>
            <person name="Durling M."/>
            <person name="Gonthier P."/>
            <person name="Grimwood J."/>
            <person name="Fossdal C.G."/>
            <person name="Hansson D."/>
            <person name="Henrissat B."/>
            <person name="Hietala A."/>
            <person name="Himmelstrand K."/>
            <person name="Hoffmeister D."/>
            <person name="Hogberg N."/>
            <person name="James T.Y."/>
            <person name="Karlsson M."/>
            <person name="Kohler A."/>
            <person name="Kues U."/>
            <person name="Lee Y.H."/>
            <person name="Lin Y.C."/>
            <person name="Lind M."/>
            <person name="Lindquist E."/>
            <person name="Lombard V."/>
            <person name="Lucas S."/>
            <person name="Lunden K."/>
            <person name="Morin E."/>
            <person name="Murat C."/>
            <person name="Park J."/>
            <person name="Raffaello T."/>
            <person name="Rouze P."/>
            <person name="Salamov A."/>
            <person name="Schmutz J."/>
            <person name="Solheim H."/>
            <person name="Stahlberg J."/>
            <person name="Velez H."/>
            <person name="de Vries R.P."/>
            <person name="Wiebenga A."/>
            <person name="Woodward S."/>
            <person name="Yakovlev I."/>
            <person name="Garbelotto M."/>
            <person name="Martin F."/>
            <person name="Grigoriev I.V."/>
            <person name="Stenlid J."/>
        </authorList>
    </citation>
    <scope>NUCLEOTIDE SEQUENCE [LARGE SCALE GENOMIC DNA]</scope>
    <source>
        <strain evidence="2 3">TC 32-1</strain>
    </source>
</reference>
<dbReference type="RefSeq" id="XP_009552581.1">
    <property type="nucleotide sequence ID" value="XM_009554286.1"/>
</dbReference>
<dbReference type="GeneID" id="20666325"/>
<evidence type="ECO:0000313" key="3">
    <source>
        <dbReference type="Proteomes" id="UP000030671"/>
    </source>
</evidence>
<keyword evidence="3" id="KW-1185">Reference proteome</keyword>
<dbReference type="HOGENOM" id="CLU_2373061_0_0_1"/>
<feature type="region of interest" description="Disordered" evidence="1">
    <location>
        <begin position="1"/>
        <end position="31"/>
    </location>
</feature>
<name>W4JPX0_HETIT</name>
<dbReference type="EMBL" id="KI925466">
    <property type="protein sequence ID" value="ETW75130.1"/>
    <property type="molecule type" value="Genomic_DNA"/>
</dbReference>
<protein>
    <submittedName>
        <fullName evidence="2">Uncharacterized protein</fullName>
    </submittedName>
</protein>
<sequence>MRSLGLKGNRRPSRRPPVVLADSTKSAKTRSCRVEDALSPAAPDPSNLASLWAGLHYVPPPPPPPPPPMQHPILFGLTIAAYRYYVLAAIAIEFT</sequence>